<dbReference type="STRING" id="1561998.A0A1I7T8W0"/>
<dbReference type="Proteomes" id="UP000095282">
    <property type="component" value="Unplaced"/>
</dbReference>
<feature type="domain" description="MATH" evidence="2">
    <location>
        <begin position="1"/>
        <end position="93"/>
    </location>
</feature>
<dbReference type="CDD" id="cd18186">
    <property type="entry name" value="BTB_POZ_ZBTB_KLHL-like"/>
    <property type="match status" value="1"/>
</dbReference>
<evidence type="ECO:0000313" key="3">
    <source>
        <dbReference type="Proteomes" id="UP000095282"/>
    </source>
</evidence>
<dbReference type="InterPro" id="IPR000210">
    <property type="entry name" value="BTB/POZ_dom"/>
</dbReference>
<evidence type="ECO:0000313" key="4">
    <source>
        <dbReference type="WBParaSite" id="Csp11.Scaffold549.g3570.t1"/>
    </source>
</evidence>
<dbReference type="SUPFAM" id="SSF49599">
    <property type="entry name" value="TRAF domain-like"/>
    <property type="match status" value="1"/>
</dbReference>
<keyword evidence="3" id="KW-1185">Reference proteome</keyword>
<dbReference type="Pfam" id="PF00651">
    <property type="entry name" value="BTB"/>
    <property type="match status" value="1"/>
</dbReference>
<proteinExistence type="predicted"/>
<dbReference type="SUPFAM" id="SSF54695">
    <property type="entry name" value="POZ domain"/>
    <property type="match status" value="1"/>
</dbReference>
<feature type="domain" description="BTB" evidence="1">
    <location>
        <begin position="117"/>
        <end position="195"/>
    </location>
</feature>
<dbReference type="PANTHER" id="PTHR22743:SF165">
    <property type="entry name" value="BTB AND MATH DOMAIN CONTAINING-RELATED"/>
    <property type="match status" value="1"/>
</dbReference>
<accession>A0A1I7T8W0</accession>
<dbReference type="Gene3D" id="3.30.710.10">
    <property type="entry name" value="Potassium Channel Kv1.1, Chain A"/>
    <property type="match status" value="1"/>
</dbReference>
<dbReference type="PROSITE" id="PS50097">
    <property type="entry name" value="BTB"/>
    <property type="match status" value="1"/>
</dbReference>
<dbReference type="SMART" id="SM00225">
    <property type="entry name" value="BTB"/>
    <property type="match status" value="1"/>
</dbReference>
<dbReference type="CDD" id="cd00121">
    <property type="entry name" value="MATH"/>
    <property type="match status" value="1"/>
</dbReference>
<dbReference type="AlphaFoldDB" id="A0A1I7T8W0"/>
<dbReference type="InterPro" id="IPR008974">
    <property type="entry name" value="TRAF-like"/>
</dbReference>
<dbReference type="InterPro" id="IPR002083">
    <property type="entry name" value="MATH/TRAF_dom"/>
</dbReference>
<dbReference type="Pfam" id="PF00917">
    <property type="entry name" value="MATH"/>
    <property type="match status" value="1"/>
</dbReference>
<dbReference type="InterPro" id="IPR052664">
    <property type="entry name" value="BTB-MATH_domain_protein"/>
</dbReference>
<organism evidence="3 4">
    <name type="scientific">Caenorhabditis tropicalis</name>
    <dbReference type="NCBI Taxonomy" id="1561998"/>
    <lineage>
        <taxon>Eukaryota</taxon>
        <taxon>Metazoa</taxon>
        <taxon>Ecdysozoa</taxon>
        <taxon>Nematoda</taxon>
        <taxon>Chromadorea</taxon>
        <taxon>Rhabditida</taxon>
        <taxon>Rhabditina</taxon>
        <taxon>Rhabditomorpha</taxon>
        <taxon>Rhabditoidea</taxon>
        <taxon>Rhabditidae</taxon>
        <taxon>Peloderinae</taxon>
        <taxon>Caenorhabditis</taxon>
    </lineage>
</organism>
<name>A0A1I7T8W0_9PELO</name>
<dbReference type="PROSITE" id="PS50144">
    <property type="entry name" value="MATH"/>
    <property type="match status" value="1"/>
</dbReference>
<dbReference type="WBParaSite" id="Csp11.Scaffold549.g3570.t1">
    <property type="protein sequence ID" value="Csp11.Scaffold549.g3570.t1"/>
    <property type="gene ID" value="Csp11.Scaffold549.g3570"/>
</dbReference>
<evidence type="ECO:0000259" key="2">
    <source>
        <dbReference type="PROSITE" id="PS50144"/>
    </source>
</evidence>
<dbReference type="PANTHER" id="PTHR22743">
    <property type="entry name" value="MEPRIN/TRAF-LIKE MATH FAMILY-C.ELEGANS"/>
    <property type="match status" value="1"/>
</dbReference>
<sequence length="284" mass="33370">MYFSFFLRNLAIGKKKGHLGVFLNSSPDVPVDNWSAEVNYNLQVITPRKKSRNKFINKTFVDTRLWGVPRYIKWHRLQDKYIYKNQITVEINVEVLKTTGFIKGRKRFFDESNAVFSDVILLVEGIKFFDCRLFLAGQSTYFCNLLMNERFSETQMVREAYENRVFPVIEVNGVGALMFQTFLEDIHGFDVIDDNNVTELLQVARYFDELNSVIRCQNYLINSDVISFRDKLQLAKQFNLIRLREDCLEKISTKEEIKSVILDNPMDMDPFVNAMLLRKYIALD</sequence>
<dbReference type="InterPro" id="IPR011333">
    <property type="entry name" value="SKP1/BTB/POZ_sf"/>
</dbReference>
<evidence type="ECO:0000259" key="1">
    <source>
        <dbReference type="PROSITE" id="PS50097"/>
    </source>
</evidence>
<dbReference type="Gene3D" id="2.60.210.10">
    <property type="entry name" value="Apoptosis, Tumor Necrosis Factor Receptor Associated Protein 2, Chain A"/>
    <property type="match status" value="1"/>
</dbReference>
<reference evidence="4" key="1">
    <citation type="submission" date="2016-11" db="UniProtKB">
        <authorList>
            <consortium name="WormBaseParasite"/>
        </authorList>
    </citation>
    <scope>IDENTIFICATION</scope>
</reference>
<protein>
    <submittedName>
        <fullName evidence="4">BTB domain-containing protein</fullName>
    </submittedName>
</protein>